<dbReference type="AlphaFoldDB" id="A0A9E8SMR6"/>
<feature type="transmembrane region" description="Helical" evidence="1">
    <location>
        <begin position="46"/>
        <end position="66"/>
    </location>
</feature>
<reference evidence="2" key="1">
    <citation type="submission" date="2022-11" db="EMBL/GenBank/DDBJ databases">
        <title>Dyadobacter pollutisoli sp. nov., isolated from plastic dumped soil.</title>
        <authorList>
            <person name="Kim J.M."/>
            <person name="Kim K.R."/>
            <person name="Lee J.K."/>
            <person name="Hao L."/>
            <person name="Jeon C.O."/>
        </authorList>
    </citation>
    <scope>NUCLEOTIDE SEQUENCE</scope>
    <source>
        <strain evidence="2">U1</strain>
    </source>
</reference>
<organism evidence="2 3">
    <name type="scientific">Dyadobacter pollutisoli</name>
    <dbReference type="NCBI Taxonomy" id="2910158"/>
    <lineage>
        <taxon>Bacteria</taxon>
        <taxon>Pseudomonadati</taxon>
        <taxon>Bacteroidota</taxon>
        <taxon>Cytophagia</taxon>
        <taxon>Cytophagales</taxon>
        <taxon>Spirosomataceae</taxon>
        <taxon>Dyadobacter</taxon>
    </lineage>
</organism>
<dbReference type="Proteomes" id="UP001164653">
    <property type="component" value="Chromosome"/>
</dbReference>
<dbReference type="KEGG" id="dpf:ON006_03530"/>
<dbReference type="EMBL" id="CP112998">
    <property type="protein sequence ID" value="WAC13036.1"/>
    <property type="molecule type" value="Genomic_DNA"/>
</dbReference>
<evidence type="ECO:0000256" key="1">
    <source>
        <dbReference type="SAM" id="Phobius"/>
    </source>
</evidence>
<proteinExistence type="predicted"/>
<dbReference type="RefSeq" id="WP_244823928.1">
    <property type="nucleotide sequence ID" value="NZ_CP112998.1"/>
</dbReference>
<sequence length="93" mass="10385">MPAKKQYLTTAGQRALKITAGLFGGYFLAVTVHMLLAVALPYRMEIILTGAFSVFLLWTALMIIAFLIRNGWIVWGIYLLSILFCVAGIYLLK</sequence>
<keyword evidence="1" id="KW-0472">Membrane</keyword>
<accession>A0A9E8SMR6</accession>
<feature type="transmembrane region" description="Helical" evidence="1">
    <location>
        <begin position="72"/>
        <end position="92"/>
    </location>
</feature>
<feature type="transmembrane region" description="Helical" evidence="1">
    <location>
        <begin position="20"/>
        <end position="39"/>
    </location>
</feature>
<keyword evidence="1" id="KW-0812">Transmembrane</keyword>
<evidence type="ECO:0000313" key="3">
    <source>
        <dbReference type="Proteomes" id="UP001164653"/>
    </source>
</evidence>
<keyword evidence="3" id="KW-1185">Reference proteome</keyword>
<gene>
    <name evidence="2" type="ORF">ON006_03530</name>
</gene>
<evidence type="ECO:0008006" key="4">
    <source>
        <dbReference type="Google" id="ProtNLM"/>
    </source>
</evidence>
<protein>
    <recommendedName>
        <fullName evidence="4">Iron transporter</fullName>
    </recommendedName>
</protein>
<keyword evidence="1" id="KW-1133">Transmembrane helix</keyword>
<evidence type="ECO:0000313" key="2">
    <source>
        <dbReference type="EMBL" id="WAC13036.1"/>
    </source>
</evidence>
<name>A0A9E8SMR6_9BACT</name>